<name>A0A0C3BKN6_HEBCY</name>
<dbReference type="Pfam" id="PF04828">
    <property type="entry name" value="GFA"/>
    <property type="match status" value="1"/>
</dbReference>
<dbReference type="PROSITE" id="PS51891">
    <property type="entry name" value="CENP_V_GFA"/>
    <property type="match status" value="1"/>
</dbReference>
<proteinExistence type="inferred from homology"/>
<evidence type="ECO:0000256" key="3">
    <source>
        <dbReference type="ARBA" id="ARBA00022833"/>
    </source>
</evidence>
<evidence type="ECO:0000313" key="7">
    <source>
        <dbReference type="Proteomes" id="UP000053424"/>
    </source>
</evidence>
<reference evidence="7" key="2">
    <citation type="submission" date="2015-01" db="EMBL/GenBank/DDBJ databases">
        <title>Evolutionary Origins and Diversification of the Mycorrhizal Mutualists.</title>
        <authorList>
            <consortium name="DOE Joint Genome Institute"/>
            <consortium name="Mycorrhizal Genomics Consortium"/>
            <person name="Kohler A."/>
            <person name="Kuo A."/>
            <person name="Nagy L.G."/>
            <person name="Floudas D."/>
            <person name="Copeland A."/>
            <person name="Barry K.W."/>
            <person name="Cichocki N."/>
            <person name="Veneault-Fourrey C."/>
            <person name="LaButti K."/>
            <person name="Lindquist E.A."/>
            <person name="Lipzen A."/>
            <person name="Lundell T."/>
            <person name="Morin E."/>
            <person name="Murat C."/>
            <person name="Riley R."/>
            <person name="Ohm R."/>
            <person name="Sun H."/>
            <person name="Tunlid A."/>
            <person name="Henrissat B."/>
            <person name="Grigoriev I.V."/>
            <person name="Hibbett D.S."/>
            <person name="Martin F."/>
        </authorList>
    </citation>
    <scope>NUCLEOTIDE SEQUENCE [LARGE SCALE GENOMIC DNA]</scope>
    <source>
        <strain evidence="7">h7</strain>
    </source>
</reference>
<feature type="non-terminal residue" evidence="6">
    <location>
        <position position="89"/>
    </location>
</feature>
<keyword evidence="2" id="KW-0479">Metal-binding</keyword>
<evidence type="ECO:0000256" key="4">
    <source>
        <dbReference type="ARBA" id="ARBA00023239"/>
    </source>
</evidence>
<feature type="non-terminal residue" evidence="6">
    <location>
        <position position="1"/>
    </location>
</feature>
<feature type="domain" description="CENP-V/GFA" evidence="5">
    <location>
        <begin position="3"/>
        <end position="89"/>
    </location>
</feature>
<gene>
    <name evidence="6" type="ORF">M413DRAFT_50864</name>
</gene>
<keyword evidence="3" id="KW-0862">Zinc</keyword>
<protein>
    <recommendedName>
        <fullName evidence="5">CENP-V/GFA domain-containing protein</fullName>
    </recommendedName>
</protein>
<dbReference type="PANTHER" id="PTHR33337">
    <property type="entry name" value="GFA DOMAIN-CONTAINING PROTEIN"/>
    <property type="match status" value="1"/>
</dbReference>
<dbReference type="AlphaFoldDB" id="A0A0C3BKN6"/>
<evidence type="ECO:0000256" key="1">
    <source>
        <dbReference type="ARBA" id="ARBA00005495"/>
    </source>
</evidence>
<keyword evidence="4" id="KW-0456">Lyase</keyword>
<keyword evidence="7" id="KW-1185">Reference proteome</keyword>
<dbReference type="Gene3D" id="3.90.1590.10">
    <property type="entry name" value="glutathione-dependent formaldehyde- activating enzyme (gfa)"/>
    <property type="match status" value="1"/>
</dbReference>
<dbReference type="HOGENOM" id="CLU_055491_3_3_1"/>
<dbReference type="EMBL" id="KN831798">
    <property type="protein sequence ID" value="KIM37280.1"/>
    <property type="molecule type" value="Genomic_DNA"/>
</dbReference>
<dbReference type="GO" id="GO:0046872">
    <property type="term" value="F:metal ion binding"/>
    <property type="evidence" value="ECO:0007669"/>
    <property type="project" value="UniProtKB-KW"/>
</dbReference>
<sequence length="89" mass="9922">KVRTGSCLCKAIKYTVAGEPLTFRVCHCVNCKKASGSAFMTNAFYKDENVTINQGSDLLKIFEDTQTQSGFPMLRYFCSECGSSLFMRP</sequence>
<dbReference type="OrthoDB" id="9985472at2759"/>
<evidence type="ECO:0000259" key="5">
    <source>
        <dbReference type="PROSITE" id="PS51891"/>
    </source>
</evidence>
<dbReference type="Proteomes" id="UP000053424">
    <property type="component" value="Unassembled WGS sequence"/>
</dbReference>
<reference evidence="6 7" key="1">
    <citation type="submission" date="2014-04" db="EMBL/GenBank/DDBJ databases">
        <authorList>
            <consortium name="DOE Joint Genome Institute"/>
            <person name="Kuo A."/>
            <person name="Gay G."/>
            <person name="Dore J."/>
            <person name="Kohler A."/>
            <person name="Nagy L.G."/>
            <person name="Floudas D."/>
            <person name="Copeland A."/>
            <person name="Barry K.W."/>
            <person name="Cichocki N."/>
            <person name="Veneault-Fourrey C."/>
            <person name="LaButti K."/>
            <person name="Lindquist E.A."/>
            <person name="Lipzen A."/>
            <person name="Lundell T."/>
            <person name="Morin E."/>
            <person name="Murat C."/>
            <person name="Sun H."/>
            <person name="Tunlid A."/>
            <person name="Henrissat B."/>
            <person name="Grigoriev I.V."/>
            <person name="Hibbett D.S."/>
            <person name="Martin F."/>
            <person name="Nordberg H.P."/>
            <person name="Cantor M.N."/>
            <person name="Hua S.X."/>
        </authorList>
    </citation>
    <scope>NUCLEOTIDE SEQUENCE [LARGE SCALE GENOMIC DNA]</scope>
    <source>
        <strain evidence="7">h7</strain>
    </source>
</reference>
<dbReference type="SUPFAM" id="SSF51316">
    <property type="entry name" value="Mss4-like"/>
    <property type="match status" value="1"/>
</dbReference>
<dbReference type="InterPro" id="IPR006913">
    <property type="entry name" value="CENP-V/GFA"/>
</dbReference>
<comment type="similarity">
    <text evidence="1">Belongs to the Gfa family.</text>
</comment>
<evidence type="ECO:0000256" key="2">
    <source>
        <dbReference type="ARBA" id="ARBA00022723"/>
    </source>
</evidence>
<organism evidence="6 7">
    <name type="scientific">Hebeloma cylindrosporum</name>
    <dbReference type="NCBI Taxonomy" id="76867"/>
    <lineage>
        <taxon>Eukaryota</taxon>
        <taxon>Fungi</taxon>
        <taxon>Dikarya</taxon>
        <taxon>Basidiomycota</taxon>
        <taxon>Agaricomycotina</taxon>
        <taxon>Agaricomycetes</taxon>
        <taxon>Agaricomycetidae</taxon>
        <taxon>Agaricales</taxon>
        <taxon>Agaricineae</taxon>
        <taxon>Hymenogastraceae</taxon>
        <taxon>Hebeloma</taxon>
    </lineage>
</organism>
<dbReference type="GO" id="GO:0016846">
    <property type="term" value="F:carbon-sulfur lyase activity"/>
    <property type="evidence" value="ECO:0007669"/>
    <property type="project" value="InterPro"/>
</dbReference>
<dbReference type="PANTHER" id="PTHR33337:SF39">
    <property type="entry name" value="DUF636 DOMAIN PROTEIN (AFU_ORTHOLOGUE AFUA_6G11530)"/>
    <property type="match status" value="1"/>
</dbReference>
<evidence type="ECO:0000313" key="6">
    <source>
        <dbReference type="EMBL" id="KIM37280.1"/>
    </source>
</evidence>
<dbReference type="InterPro" id="IPR011057">
    <property type="entry name" value="Mss4-like_sf"/>
</dbReference>
<dbReference type="STRING" id="686832.A0A0C3BKN6"/>
<accession>A0A0C3BKN6</accession>